<dbReference type="Pfam" id="PF02627">
    <property type="entry name" value="CMD"/>
    <property type="match status" value="2"/>
</dbReference>
<organism evidence="3 4">
    <name type="scientific">Pedobacter duraquae</name>
    <dbReference type="NCBI Taxonomy" id="425511"/>
    <lineage>
        <taxon>Bacteria</taxon>
        <taxon>Pseudomonadati</taxon>
        <taxon>Bacteroidota</taxon>
        <taxon>Sphingobacteriia</taxon>
        <taxon>Sphingobacteriales</taxon>
        <taxon>Sphingobacteriaceae</taxon>
        <taxon>Pedobacter</taxon>
    </lineage>
</organism>
<reference evidence="3 4" key="1">
    <citation type="submission" date="2019-03" db="EMBL/GenBank/DDBJ databases">
        <title>Genomic Encyclopedia of Archaeal and Bacterial Type Strains, Phase II (KMG-II): from individual species to whole genera.</title>
        <authorList>
            <person name="Goeker M."/>
        </authorList>
    </citation>
    <scope>NUCLEOTIDE SEQUENCE [LARGE SCALE GENOMIC DNA]</scope>
    <source>
        <strain evidence="3 4">DSM 19034</strain>
    </source>
</reference>
<proteinExistence type="predicted"/>
<evidence type="ECO:0000256" key="1">
    <source>
        <dbReference type="SAM" id="SignalP"/>
    </source>
</evidence>
<dbReference type="InterPro" id="IPR003779">
    <property type="entry name" value="CMD-like"/>
</dbReference>
<dbReference type="Proteomes" id="UP000295499">
    <property type="component" value="Unassembled WGS sequence"/>
</dbReference>
<dbReference type="SUPFAM" id="SSF69118">
    <property type="entry name" value="AhpD-like"/>
    <property type="match status" value="1"/>
</dbReference>
<evidence type="ECO:0000313" key="4">
    <source>
        <dbReference type="Proteomes" id="UP000295499"/>
    </source>
</evidence>
<evidence type="ECO:0000259" key="2">
    <source>
        <dbReference type="Pfam" id="PF02627"/>
    </source>
</evidence>
<accession>A0A4R6IKB5</accession>
<dbReference type="AlphaFoldDB" id="A0A4R6IKB5"/>
<keyword evidence="4" id="KW-1185">Reference proteome</keyword>
<evidence type="ECO:0000313" key="3">
    <source>
        <dbReference type="EMBL" id="TDO22487.1"/>
    </source>
</evidence>
<dbReference type="OrthoDB" id="9812754at2"/>
<gene>
    <name evidence="3" type="ORF">CLV32_1462</name>
</gene>
<name>A0A4R6IKB5_9SPHI</name>
<dbReference type="PANTHER" id="PTHR33570">
    <property type="entry name" value="4-CARBOXYMUCONOLACTONE DECARBOXYLASE FAMILY PROTEIN"/>
    <property type="match status" value="1"/>
</dbReference>
<protein>
    <submittedName>
        <fullName evidence="3">Alkylhydroperoxidase/carboxymuconolactone decarboxylase family protein YurZ</fullName>
    </submittedName>
</protein>
<sequence length="246" mass="26345">MKKQSRCMVLVLLSIIAGVNPVSAEDIKSVDDQLNKRQRAIVAISALTAKGNQQALAPEIGKGLDAGLTINEVKEILVQLAAYAGFPRSLNAINSLKKTMDERIAKGINDPVGPQPLALDSTANRYELGKANLEKLSGKAEGNTKAGYAVVVPVIEVFLKEHLFADIFSRGVLSYQDRELVTVSALTSLGGVESQLQGHLGLSMYNGLTVPQLTQMLDIVANLVGKKEAEDGQLVLKKVADAQKKK</sequence>
<keyword evidence="3" id="KW-0560">Oxidoreductase</keyword>
<feature type="domain" description="Carboxymuconolactone decarboxylase-like" evidence="2">
    <location>
        <begin position="27"/>
        <end position="96"/>
    </location>
</feature>
<feature type="signal peptide" evidence="1">
    <location>
        <begin position="1"/>
        <end position="24"/>
    </location>
</feature>
<feature type="chain" id="PRO_5020618228" evidence="1">
    <location>
        <begin position="25"/>
        <end position="246"/>
    </location>
</feature>
<feature type="domain" description="Carboxymuconolactone decarboxylase-like" evidence="2">
    <location>
        <begin position="160"/>
        <end position="226"/>
    </location>
</feature>
<dbReference type="InterPro" id="IPR052512">
    <property type="entry name" value="4CMD/NDH-1_regulator"/>
</dbReference>
<dbReference type="InterPro" id="IPR029032">
    <property type="entry name" value="AhpD-like"/>
</dbReference>
<keyword evidence="1" id="KW-0732">Signal</keyword>
<dbReference type="EMBL" id="SNWM01000002">
    <property type="protein sequence ID" value="TDO22487.1"/>
    <property type="molecule type" value="Genomic_DNA"/>
</dbReference>
<dbReference type="PANTHER" id="PTHR33570:SF2">
    <property type="entry name" value="CARBOXYMUCONOLACTONE DECARBOXYLASE-LIKE DOMAIN-CONTAINING PROTEIN"/>
    <property type="match status" value="1"/>
</dbReference>
<dbReference type="GO" id="GO:0051920">
    <property type="term" value="F:peroxiredoxin activity"/>
    <property type="evidence" value="ECO:0007669"/>
    <property type="project" value="InterPro"/>
</dbReference>
<comment type="caution">
    <text evidence="3">The sequence shown here is derived from an EMBL/GenBank/DDBJ whole genome shotgun (WGS) entry which is preliminary data.</text>
</comment>
<dbReference type="RefSeq" id="WP_133553882.1">
    <property type="nucleotide sequence ID" value="NZ_SNWM01000002.1"/>
</dbReference>
<keyword evidence="3" id="KW-0575">Peroxidase</keyword>
<dbReference type="Gene3D" id="1.20.1290.10">
    <property type="entry name" value="AhpD-like"/>
    <property type="match status" value="1"/>
</dbReference>